<name>A0A433QTZ3_9FUNG</name>
<proteinExistence type="predicted"/>
<gene>
    <name evidence="1" type="ORF">BC938DRAFT_472323</name>
</gene>
<dbReference type="AlphaFoldDB" id="A0A433QTZ3"/>
<accession>A0A433QTZ3</accession>
<organism evidence="1 2">
    <name type="scientific">Jimgerdemannia flammicorona</name>
    <dbReference type="NCBI Taxonomy" id="994334"/>
    <lineage>
        <taxon>Eukaryota</taxon>
        <taxon>Fungi</taxon>
        <taxon>Fungi incertae sedis</taxon>
        <taxon>Mucoromycota</taxon>
        <taxon>Mucoromycotina</taxon>
        <taxon>Endogonomycetes</taxon>
        <taxon>Endogonales</taxon>
        <taxon>Endogonaceae</taxon>
        <taxon>Jimgerdemannia</taxon>
    </lineage>
</organism>
<dbReference type="EMBL" id="RBNJ01001329">
    <property type="protein sequence ID" value="RUS33263.1"/>
    <property type="molecule type" value="Genomic_DNA"/>
</dbReference>
<comment type="caution">
    <text evidence="1">The sequence shown here is derived from an EMBL/GenBank/DDBJ whole genome shotgun (WGS) entry which is preliminary data.</text>
</comment>
<sequence>MQIVYHIPRVLTVSDNADIRILLIQNLKVLKTEWYQAIQSVLPPETLVVPDTRSVFKTPGMMDFYIREVWWNDSGIELNFTYNIVNLSANTIANYIAISFCDNFSSANLSGSGINDISVTLIVKIYLAIGICQFHIYIYI</sequence>
<evidence type="ECO:0000313" key="1">
    <source>
        <dbReference type="EMBL" id="RUS33263.1"/>
    </source>
</evidence>
<evidence type="ECO:0000313" key="2">
    <source>
        <dbReference type="Proteomes" id="UP000274822"/>
    </source>
</evidence>
<dbReference type="Proteomes" id="UP000274822">
    <property type="component" value="Unassembled WGS sequence"/>
</dbReference>
<protein>
    <submittedName>
        <fullName evidence="1">Uncharacterized protein</fullName>
    </submittedName>
</protein>
<reference evidence="1 2" key="1">
    <citation type="journal article" date="2018" name="New Phytol.">
        <title>Phylogenomics of Endogonaceae and evolution of mycorrhizas within Mucoromycota.</title>
        <authorList>
            <person name="Chang Y."/>
            <person name="Desiro A."/>
            <person name="Na H."/>
            <person name="Sandor L."/>
            <person name="Lipzen A."/>
            <person name="Clum A."/>
            <person name="Barry K."/>
            <person name="Grigoriev I.V."/>
            <person name="Martin F.M."/>
            <person name="Stajich J.E."/>
            <person name="Smith M.E."/>
            <person name="Bonito G."/>
            <person name="Spatafora J.W."/>
        </authorList>
    </citation>
    <scope>NUCLEOTIDE SEQUENCE [LARGE SCALE GENOMIC DNA]</scope>
    <source>
        <strain evidence="1 2">AD002</strain>
    </source>
</reference>
<keyword evidence="2" id="KW-1185">Reference proteome</keyword>